<accession>A0A8H3BHS1</accession>
<protein>
    <recommendedName>
        <fullName evidence="1">GST N-terminal domain-containing protein</fullName>
    </recommendedName>
</protein>
<dbReference type="InterPro" id="IPR036249">
    <property type="entry name" value="Thioredoxin-like_sf"/>
</dbReference>
<dbReference type="Gene3D" id="1.20.1050.10">
    <property type="match status" value="1"/>
</dbReference>
<dbReference type="InterPro" id="IPR036282">
    <property type="entry name" value="Glutathione-S-Trfase_C_sf"/>
</dbReference>
<dbReference type="SUPFAM" id="SSF52833">
    <property type="entry name" value="Thioredoxin-like"/>
    <property type="match status" value="1"/>
</dbReference>
<dbReference type="PROSITE" id="PS50404">
    <property type="entry name" value="GST_NTER"/>
    <property type="match status" value="1"/>
</dbReference>
<proteinExistence type="predicted"/>
<feature type="domain" description="GST N-terminal" evidence="1">
    <location>
        <begin position="13"/>
        <end position="106"/>
    </location>
</feature>
<comment type="caution">
    <text evidence="2">The sequence shown here is derived from an EMBL/GenBank/DDBJ whole genome shotgun (WGS) entry which is preliminary data.</text>
</comment>
<evidence type="ECO:0000313" key="3">
    <source>
        <dbReference type="Proteomes" id="UP000663841"/>
    </source>
</evidence>
<reference evidence="2" key="1">
    <citation type="submission" date="2021-01" db="EMBL/GenBank/DDBJ databases">
        <authorList>
            <person name="Kaushik A."/>
        </authorList>
    </citation>
    <scope>NUCLEOTIDE SEQUENCE</scope>
    <source>
        <strain evidence="2">AG3-T5</strain>
    </source>
</reference>
<dbReference type="Gene3D" id="3.40.30.10">
    <property type="entry name" value="Glutaredoxin"/>
    <property type="match status" value="1"/>
</dbReference>
<dbReference type="Pfam" id="PF22041">
    <property type="entry name" value="GST_C_7"/>
    <property type="match status" value="1"/>
</dbReference>
<organism evidence="2 3">
    <name type="scientific">Rhizoctonia solani</name>
    <dbReference type="NCBI Taxonomy" id="456999"/>
    <lineage>
        <taxon>Eukaryota</taxon>
        <taxon>Fungi</taxon>
        <taxon>Dikarya</taxon>
        <taxon>Basidiomycota</taxon>
        <taxon>Agaricomycotina</taxon>
        <taxon>Agaricomycetes</taxon>
        <taxon>Cantharellales</taxon>
        <taxon>Ceratobasidiaceae</taxon>
        <taxon>Rhizoctonia</taxon>
    </lineage>
</organism>
<sequence>MAATKETPIIFYDLVGANGTSFSLNPYKTRLSLNHKGLPYRIEYLAFPDIEPRMKQLGVTPVSDTHPRYTLPMIADPSSDPNGKPTYISDSFQIALYLDEKYPAPKYPAIFPPGTRSLQHLIMYQYFPTIGALVGPIFLPKMPHLLDARSVEYVKRTMGELLEPLPDDVATKKWEEAHQKFIAFTKSVAINDGTKDEGPFIMGNTVTFLDFAVGGMFHWIKNIEGEDSVRLKEMFEWEGGRWGKHRQAIQEIENKSSRLE</sequence>
<dbReference type="InterPro" id="IPR054416">
    <property type="entry name" value="GST_UstS-like_C"/>
</dbReference>
<dbReference type="SUPFAM" id="SSF47616">
    <property type="entry name" value="GST C-terminal domain-like"/>
    <property type="match status" value="1"/>
</dbReference>
<dbReference type="Pfam" id="PF13409">
    <property type="entry name" value="GST_N_2"/>
    <property type="match status" value="1"/>
</dbReference>
<evidence type="ECO:0000313" key="2">
    <source>
        <dbReference type="EMBL" id="CAE6456986.1"/>
    </source>
</evidence>
<dbReference type="AlphaFoldDB" id="A0A8H3BHS1"/>
<evidence type="ECO:0000259" key="1">
    <source>
        <dbReference type="PROSITE" id="PS50404"/>
    </source>
</evidence>
<name>A0A8H3BHS1_9AGAM</name>
<dbReference type="Proteomes" id="UP000663841">
    <property type="component" value="Unassembled WGS sequence"/>
</dbReference>
<dbReference type="EMBL" id="CAJMWW010000203">
    <property type="protein sequence ID" value="CAE6456986.1"/>
    <property type="molecule type" value="Genomic_DNA"/>
</dbReference>
<dbReference type="InterPro" id="IPR004045">
    <property type="entry name" value="Glutathione_S-Trfase_N"/>
</dbReference>
<gene>
    <name evidence="2" type="ORF">RDB_LOCUS141874</name>
</gene>